<feature type="compositionally biased region" description="Polar residues" evidence="1">
    <location>
        <begin position="233"/>
        <end position="258"/>
    </location>
</feature>
<dbReference type="Pfam" id="PF12348">
    <property type="entry name" value="CLASP_N"/>
    <property type="match status" value="1"/>
</dbReference>
<dbReference type="GO" id="GO:0005881">
    <property type="term" value="C:cytoplasmic microtubule"/>
    <property type="evidence" value="ECO:0007669"/>
    <property type="project" value="TreeGrafter"/>
</dbReference>
<protein>
    <recommendedName>
        <fullName evidence="2">CLASP N-terminal domain-containing protein</fullName>
    </recommendedName>
</protein>
<dbReference type="InterPro" id="IPR016024">
    <property type="entry name" value="ARM-type_fold"/>
</dbReference>
<evidence type="ECO:0000313" key="3">
    <source>
        <dbReference type="EMBL" id="OHT05509.1"/>
    </source>
</evidence>
<dbReference type="GO" id="GO:0008017">
    <property type="term" value="F:microtubule binding"/>
    <property type="evidence" value="ECO:0007669"/>
    <property type="project" value="TreeGrafter"/>
</dbReference>
<reference evidence="3" key="1">
    <citation type="submission" date="2016-10" db="EMBL/GenBank/DDBJ databases">
        <authorList>
            <person name="Benchimol M."/>
            <person name="Almeida L.G."/>
            <person name="Vasconcelos A.T."/>
            <person name="Perreira-Neves A."/>
            <person name="Rosa I.A."/>
            <person name="Tasca T."/>
            <person name="Bogo M.R."/>
            <person name="de Souza W."/>
        </authorList>
    </citation>
    <scope>NUCLEOTIDE SEQUENCE [LARGE SCALE GENOMIC DNA]</scope>
    <source>
        <strain evidence="3">K</strain>
    </source>
</reference>
<feature type="region of interest" description="Disordered" evidence="1">
    <location>
        <begin position="230"/>
        <end position="262"/>
    </location>
</feature>
<dbReference type="PANTHER" id="PTHR21567">
    <property type="entry name" value="CLASP"/>
    <property type="match status" value="1"/>
</dbReference>
<evidence type="ECO:0000256" key="1">
    <source>
        <dbReference type="SAM" id="MobiDB-lite"/>
    </source>
</evidence>
<keyword evidence="4" id="KW-1185">Reference proteome</keyword>
<dbReference type="PANTHER" id="PTHR21567:SF9">
    <property type="entry name" value="CLIP-ASSOCIATING PROTEIN"/>
    <property type="match status" value="1"/>
</dbReference>
<dbReference type="Proteomes" id="UP000179807">
    <property type="component" value="Unassembled WGS sequence"/>
</dbReference>
<name>A0A1J4K7V6_9EUKA</name>
<dbReference type="SUPFAM" id="SSF48371">
    <property type="entry name" value="ARM repeat"/>
    <property type="match status" value="1"/>
</dbReference>
<feature type="compositionally biased region" description="Polar residues" evidence="1">
    <location>
        <begin position="335"/>
        <end position="357"/>
    </location>
</feature>
<dbReference type="AlphaFoldDB" id="A0A1J4K7V6"/>
<dbReference type="OrthoDB" id="46159at2759"/>
<dbReference type="GeneID" id="94839813"/>
<sequence length="848" mass="96155">MMCERRVDSVETKKLMEQFENPFDIVEEEIIDSPSDAETLIQEIEYKLRNREDWSIRAEGLKLAISCLKGGIDNYYQTDYSFIASEVAACVSDLRSALVRTGSLLVAASAQVFQDRYVTSIKIIIPALFKQLTHGTAVISNSCHFALMSIARYVQHPKTLNLFLSKILSRCNQHKATVAEALHVILSSWPSSLMLALRPQISNAFNIMKDDASQTVRKIARSGISLLKGENVPESNDCQNSLRKSSYTPKSGRNNENGCDNIKRIPATTRLSKNTKPIKKHVLIPTKKQFNESPKETPMEKDEDLIEYSPIKAIKTPDFHQSIPMDSPSPACSPAVNTPNRRKQQLNSQKGQQTITPSVKFVKSSIHSRSATPTKRAATPTTPKREPPLDVSSKSSIRSSTKSSIKSSKSADIETSNIQSSIASNMISTNKSPTSTPKRQVKKTLSSYSKMVIKRKPVQPDPFDNEIDSYMPPKTMGDAESFQECLTELIDNERFDKFDGLEDVLCPSIIAAANFIPQVEEWETILPPLFENFPDNFREEIMPLIIAFRCNEWLILTSIEYFGSKMLIDEFSSCRSTQYQYAFKFFCVIISHHIDFEMNDKMNKFLKRLVEFNRGSEGAEIIGDLVGNKPSSSSDQTVEVIVMKLKARTDCSDDADKLNSRLIANPQMIPQVQEYLFEELKPLIEEGNNGQRFVTYNFIERLTAVSFVYLVEPLLNLISTEDRELQEQTVSCLLNLMNDKAIFSMVLNLYFEQETDEKEELVLTLISKFFQASSPLILEKYLPETFNQLSPLLDSDTTVIRRIAVIIFVEFKFKIPKQFGKYSKKISSKHQKIIELYLTKRKQAAQNV</sequence>
<accession>A0A1J4K7V6</accession>
<dbReference type="InterPro" id="IPR024395">
    <property type="entry name" value="CLASP_N_dom"/>
</dbReference>
<dbReference type="EMBL" id="MLAK01000755">
    <property type="protein sequence ID" value="OHT05509.1"/>
    <property type="molecule type" value="Genomic_DNA"/>
</dbReference>
<dbReference type="GO" id="GO:0000278">
    <property type="term" value="P:mitotic cell cycle"/>
    <property type="evidence" value="ECO:0007669"/>
    <property type="project" value="UniProtKB-ARBA"/>
</dbReference>
<dbReference type="VEuPathDB" id="TrichDB:TRFO_26699"/>
<comment type="caution">
    <text evidence="3">The sequence shown here is derived from an EMBL/GenBank/DDBJ whole genome shotgun (WGS) entry which is preliminary data.</text>
</comment>
<dbReference type="RefSeq" id="XP_068358645.1">
    <property type="nucleotide sequence ID" value="XM_068505109.1"/>
</dbReference>
<gene>
    <name evidence="3" type="ORF">TRFO_26699</name>
</gene>
<proteinExistence type="predicted"/>
<feature type="compositionally biased region" description="Low complexity" evidence="1">
    <location>
        <begin position="392"/>
        <end position="410"/>
    </location>
</feature>
<dbReference type="InterPro" id="IPR011989">
    <property type="entry name" value="ARM-like"/>
</dbReference>
<feature type="domain" description="CLASP N-terminal" evidence="2">
    <location>
        <begin position="52"/>
        <end position="222"/>
    </location>
</feature>
<dbReference type="GO" id="GO:0005819">
    <property type="term" value="C:spindle"/>
    <property type="evidence" value="ECO:0007669"/>
    <property type="project" value="UniProtKB-ARBA"/>
</dbReference>
<feature type="compositionally biased region" description="Low complexity" evidence="1">
    <location>
        <begin position="368"/>
        <end position="382"/>
    </location>
</feature>
<evidence type="ECO:0000259" key="2">
    <source>
        <dbReference type="Pfam" id="PF12348"/>
    </source>
</evidence>
<feature type="region of interest" description="Disordered" evidence="1">
    <location>
        <begin position="424"/>
        <end position="443"/>
    </location>
</feature>
<dbReference type="GO" id="GO:0000226">
    <property type="term" value="P:microtubule cytoskeleton organization"/>
    <property type="evidence" value="ECO:0007669"/>
    <property type="project" value="TreeGrafter"/>
</dbReference>
<organism evidence="3 4">
    <name type="scientific">Tritrichomonas foetus</name>
    <dbReference type="NCBI Taxonomy" id="1144522"/>
    <lineage>
        <taxon>Eukaryota</taxon>
        <taxon>Metamonada</taxon>
        <taxon>Parabasalia</taxon>
        <taxon>Tritrichomonadida</taxon>
        <taxon>Tritrichomonadidae</taxon>
        <taxon>Tritrichomonas</taxon>
    </lineage>
</organism>
<feature type="region of interest" description="Disordered" evidence="1">
    <location>
        <begin position="318"/>
        <end position="417"/>
    </location>
</feature>
<evidence type="ECO:0000313" key="4">
    <source>
        <dbReference type="Proteomes" id="UP000179807"/>
    </source>
</evidence>
<dbReference type="Gene3D" id="1.25.10.10">
    <property type="entry name" value="Leucine-rich Repeat Variant"/>
    <property type="match status" value="1"/>
</dbReference>